<dbReference type="RefSeq" id="WP_070953986.1">
    <property type="nucleotide sequence ID" value="NZ_CP015208.1"/>
</dbReference>
<dbReference type="AlphaFoldDB" id="A0A1D9DXE8"/>
<accession>A0A1D9DXE8</accession>
<sequence length="112" mass="12701">MKTQRGVKANYFFILAAIGLITAWIFNGIAVMKSQDYLAAWFGTEVDLVLSFDIFVVAFAVMPFMIWEGRRLGMKNIWAYIVVAMFTAMAFTFPLFLAMRELKLAKLEAAKA</sequence>
<name>A0A1D9DXE8_9MICO</name>
<feature type="transmembrane region" description="Helical" evidence="1">
    <location>
        <begin position="12"/>
        <end position="32"/>
    </location>
</feature>
<dbReference type="Proteomes" id="UP000243784">
    <property type="component" value="Chromosome"/>
</dbReference>
<keyword evidence="3" id="KW-1185">Reference proteome</keyword>
<gene>
    <name evidence="2" type="ORF">A4Z71_00125</name>
</gene>
<keyword evidence="1" id="KW-0812">Transmembrane</keyword>
<evidence type="ECO:0008006" key="4">
    <source>
        <dbReference type="Google" id="ProtNLM"/>
    </source>
</evidence>
<dbReference type="KEGG" id="rpla:A4Z71_00125"/>
<keyword evidence="1" id="KW-0472">Membrane</keyword>
<proteinExistence type="predicted"/>
<evidence type="ECO:0000313" key="2">
    <source>
        <dbReference type="EMBL" id="AOY55470.1"/>
    </source>
</evidence>
<dbReference type="OrthoDB" id="4231743at2"/>
<dbReference type="InterPro" id="IPR021362">
    <property type="entry name" value="DUF2834"/>
</dbReference>
<protein>
    <recommendedName>
        <fullName evidence="4">DUF2834 domain-containing protein</fullName>
    </recommendedName>
</protein>
<dbReference type="Pfam" id="PF11196">
    <property type="entry name" value="DUF2834"/>
    <property type="match status" value="1"/>
</dbReference>
<organism evidence="2 3">
    <name type="scientific">Candidatus Rhodoluna planktonica</name>
    <dbReference type="NCBI Taxonomy" id="535712"/>
    <lineage>
        <taxon>Bacteria</taxon>
        <taxon>Bacillati</taxon>
        <taxon>Actinomycetota</taxon>
        <taxon>Actinomycetes</taxon>
        <taxon>Micrococcales</taxon>
        <taxon>Microbacteriaceae</taxon>
        <taxon>Luna cluster</taxon>
        <taxon>Luna-1 subcluster</taxon>
        <taxon>Rhodoluna</taxon>
    </lineage>
</organism>
<evidence type="ECO:0000313" key="3">
    <source>
        <dbReference type="Proteomes" id="UP000243784"/>
    </source>
</evidence>
<evidence type="ECO:0000256" key="1">
    <source>
        <dbReference type="SAM" id="Phobius"/>
    </source>
</evidence>
<feature type="transmembrane region" description="Helical" evidence="1">
    <location>
        <begin position="38"/>
        <end position="65"/>
    </location>
</feature>
<keyword evidence="1" id="KW-1133">Transmembrane helix</keyword>
<dbReference type="STRING" id="535712.A4Z71_00125"/>
<feature type="transmembrane region" description="Helical" evidence="1">
    <location>
        <begin position="77"/>
        <end position="97"/>
    </location>
</feature>
<reference evidence="2 3" key="1">
    <citation type="journal article" date="2016" name="Biochim. Biophys. Acta">
        <title>Photochemical characterization of actinorhodopsin and its functional existence in the natural host.</title>
        <authorList>
            <person name="Nakamura S."/>
            <person name="Kikukawa T."/>
            <person name="Tamogami J."/>
            <person name="Kamiya M."/>
            <person name="Aizawa T."/>
            <person name="Hahn M.W."/>
            <person name="Ihara K."/>
            <person name="Kamo N."/>
            <person name="Demura M."/>
        </authorList>
    </citation>
    <scope>NUCLEOTIDE SEQUENCE [LARGE SCALE GENOMIC DNA]</scope>
    <source>
        <strain evidence="2 3">MWH-Dar1</strain>
    </source>
</reference>
<dbReference type="EMBL" id="CP015208">
    <property type="protein sequence ID" value="AOY55470.1"/>
    <property type="molecule type" value="Genomic_DNA"/>
</dbReference>